<evidence type="ECO:0000259" key="11">
    <source>
        <dbReference type="Pfam" id="PF00441"/>
    </source>
</evidence>
<evidence type="ECO:0000256" key="2">
    <source>
        <dbReference type="ARBA" id="ARBA00009347"/>
    </source>
</evidence>
<dbReference type="InterPro" id="IPR013786">
    <property type="entry name" value="AcylCoA_DH/ox_N"/>
</dbReference>
<dbReference type="Gene3D" id="2.40.110.10">
    <property type="entry name" value="Butyryl-CoA Dehydrogenase, subunit A, domain 2"/>
    <property type="match status" value="1"/>
</dbReference>
<dbReference type="Pfam" id="PF02771">
    <property type="entry name" value="Acyl-CoA_dh_N"/>
    <property type="match status" value="1"/>
</dbReference>
<dbReference type="Proteomes" id="UP000014216">
    <property type="component" value="Unassembled WGS sequence"/>
</dbReference>
<dbReference type="Gene3D" id="1.20.140.10">
    <property type="entry name" value="Butyryl-CoA Dehydrogenase, subunit A, domain 3"/>
    <property type="match status" value="1"/>
</dbReference>
<evidence type="ECO:0000256" key="3">
    <source>
        <dbReference type="ARBA" id="ARBA00011881"/>
    </source>
</evidence>
<dbReference type="RefSeq" id="WP_006963965.1">
    <property type="nucleotide sequence ID" value="NZ_APJX01000001.1"/>
</dbReference>
<dbReference type="InterPro" id="IPR025878">
    <property type="entry name" value="Acyl-CoA_dh-like_C_dom"/>
</dbReference>
<comment type="similarity">
    <text evidence="2 10">Belongs to the acyl-CoA dehydrogenase family.</text>
</comment>
<evidence type="ECO:0000256" key="10">
    <source>
        <dbReference type="RuleBase" id="RU362125"/>
    </source>
</evidence>
<proteinExistence type="inferred from homology"/>
<evidence type="ECO:0000313" key="15">
    <source>
        <dbReference type="EMBL" id="EMS81284.1"/>
    </source>
</evidence>
<dbReference type="EMBL" id="APJX01000001">
    <property type="protein sequence ID" value="EMS81284.1"/>
    <property type="molecule type" value="Genomic_DNA"/>
</dbReference>
<dbReference type="PANTHER" id="PTHR42803:SF3">
    <property type="entry name" value="ACYL-COA DEHYDROGENASE-RELATED"/>
    <property type="match status" value="1"/>
</dbReference>
<feature type="domain" description="Acyl-CoA oxidase/dehydrogenase middle" evidence="12">
    <location>
        <begin position="162"/>
        <end position="268"/>
    </location>
</feature>
<dbReference type="Pfam" id="PF00441">
    <property type="entry name" value="Acyl-CoA_dh_1"/>
    <property type="match status" value="1"/>
</dbReference>
<evidence type="ECO:0000256" key="4">
    <source>
        <dbReference type="ARBA" id="ARBA00022630"/>
    </source>
</evidence>
<feature type="domain" description="Acetyl-CoA dehydrogenase-like C-terminal" evidence="14">
    <location>
        <begin position="466"/>
        <end position="593"/>
    </location>
</feature>
<evidence type="ECO:0000259" key="14">
    <source>
        <dbReference type="Pfam" id="PF12806"/>
    </source>
</evidence>
<dbReference type="InterPro" id="IPR036250">
    <property type="entry name" value="AcylCo_DH-like_C"/>
</dbReference>
<comment type="function">
    <text evidence="7">Involved in the assimilation of dimethylsulphoniopropionate (DMSP), an important compound in the fixation of carbon in marine phytoplankton, by mediating the conversion of 3-(methylthio)propanoyl-CoA (MMPA-CoA) to 3-(methylthio)acryloyl-CoA (MTA-CoA).</text>
</comment>
<dbReference type="PANTHER" id="PTHR42803">
    <property type="entry name" value="ACYL-COA DEHYDROGENASE"/>
    <property type="match status" value="1"/>
</dbReference>
<dbReference type="InterPro" id="IPR006091">
    <property type="entry name" value="Acyl-CoA_Oxase/DH_mid-dom"/>
</dbReference>
<comment type="cofactor">
    <cofactor evidence="1 10">
        <name>FAD</name>
        <dbReference type="ChEBI" id="CHEBI:57692"/>
    </cofactor>
</comment>
<comment type="subunit">
    <text evidence="3">Homotetramer.</text>
</comment>
<feature type="domain" description="Acyl-CoA dehydrogenase/oxidase N-terminal" evidence="13">
    <location>
        <begin position="39"/>
        <end position="156"/>
    </location>
</feature>
<dbReference type="InterPro" id="IPR037069">
    <property type="entry name" value="AcylCoA_DH/ox_N_sf"/>
</dbReference>
<protein>
    <recommendedName>
        <fullName evidence="9">3-methylmercaptopropionyl-CoA dehydrogenase</fullName>
        <ecNumber evidence="8">1.3.99.41</ecNumber>
    </recommendedName>
</protein>
<dbReference type="EC" id="1.3.99.41" evidence="8"/>
<gene>
    <name evidence="15" type="primary">mmgC</name>
    <name evidence="15" type="ORF">Dpo_1c04250</name>
</gene>
<dbReference type="Gene3D" id="1.10.540.10">
    <property type="entry name" value="Acyl-CoA dehydrogenase/oxidase, N-terminal domain"/>
    <property type="match status" value="1"/>
</dbReference>
<reference evidence="15 16" key="1">
    <citation type="journal article" date="2013" name="Genome Announc.">
        <title>Draft Genome Sequence of Desulfotignum phosphitoxidans DSM 13687 Strain FiPS-3.</title>
        <authorList>
            <person name="Poehlein A."/>
            <person name="Daniel R."/>
            <person name="Simeonova D.D."/>
        </authorList>
    </citation>
    <scope>NUCLEOTIDE SEQUENCE [LARGE SCALE GENOMIC DNA]</scope>
    <source>
        <strain evidence="15 16">DSM 13687</strain>
    </source>
</reference>
<keyword evidence="5 10" id="KW-0274">FAD</keyword>
<keyword evidence="16" id="KW-1185">Reference proteome</keyword>
<dbReference type="GO" id="GO:0016627">
    <property type="term" value="F:oxidoreductase activity, acting on the CH-CH group of donors"/>
    <property type="evidence" value="ECO:0007669"/>
    <property type="project" value="InterPro"/>
</dbReference>
<dbReference type="InterPro" id="IPR009075">
    <property type="entry name" value="AcylCo_DH/oxidase_C"/>
</dbReference>
<dbReference type="InterPro" id="IPR052166">
    <property type="entry name" value="Diverse_Acyl-CoA_DH"/>
</dbReference>
<dbReference type="GO" id="GO:0050660">
    <property type="term" value="F:flavin adenine dinucleotide binding"/>
    <property type="evidence" value="ECO:0007669"/>
    <property type="project" value="InterPro"/>
</dbReference>
<dbReference type="AlphaFoldDB" id="S0G5T0"/>
<evidence type="ECO:0000256" key="6">
    <source>
        <dbReference type="ARBA" id="ARBA00051388"/>
    </source>
</evidence>
<keyword evidence="4 10" id="KW-0285">Flavoprotein</keyword>
<sequence>MAQIIADRRDVDFVLHEQFDVSRLSTHKSYAEFNKKVMDMIVSEARTLAVKELLPVMKTGDTEGCRYENGRVKMPGAFKRAWYLLEKGGWFAPCQNPAWGGQGMPHSLNVMAQNYLFGANMALMMVAGLNHGAGEILERFGNDTQKRLYLEKLYTGQWGGTMALTEPESGSNLGDLQTRAVKNPDGTYNLTGTKIFISGGDQDITANIIHLVLARCENAPPGSKGISLFVVPKIHVNDDGSLGAPNDIACTGIEEKMGLHGSPTCTLALGSSGLCTGTLVGEENKGLAMMFVMMNMARLMVGAQGLACASSAYLHALEYAKTRIQGPLPAGGDKTSVAIINHPDVRRMLLTMKSHTEGMRSLLCYIGLLEDEKQICGNDTEKQRYQDLIDILIPVGKGYVTDRAVDVCNLAIQVFGGYGYTCEYPVEQIFRDVRITTIYEGTNGIQAMDLAARKLGMKNKRLFDALLAQIRTTIARAQKIPDLADLAQTLDQAVVTLSDTADTLLAALGDDRALTGFAFAGTFLEVTGDLVMAWMLLWRAAAAKEKTATGASAKNSDFYDGQMHSARFFMACQVPVTLGKMASIRAMCPAAVQIRNTSFSGK</sequence>
<name>S0G5T0_9BACT</name>
<evidence type="ECO:0000256" key="9">
    <source>
        <dbReference type="ARBA" id="ARBA00069043"/>
    </source>
</evidence>
<comment type="catalytic activity">
    <reaction evidence="6">
        <text>3-(methylsulfanyl)propanoyl-CoA + oxidized [electron-transfer flavoprotein] + H(+) = 3-(methylsulfanyl)acryloyl-CoA + reduced [electron-transfer flavoprotein]</text>
        <dbReference type="Rhea" id="RHEA:52612"/>
        <dbReference type="Rhea" id="RHEA-COMP:10685"/>
        <dbReference type="Rhea" id="RHEA-COMP:10686"/>
        <dbReference type="ChEBI" id="CHEBI:15378"/>
        <dbReference type="ChEBI" id="CHEBI:57692"/>
        <dbReference type="ChEBI" id="CHEBI:58307"/>
        <dbReference type="ChEBI" id="CHEBI:82815"/>
        <dbReference type="ChEBI" id="CHEBI:84994"/>
        <dbReference type="EC" id="1.3.99.41"/>
    </reaction>
    <physiologicalReaction direction="left-to-right" evidence="6">
        <dbReference type="Rhea" id="RHEA:52613"/>
    </physiologicalReaction>
</comment>
<dbReference type="PATRIC" id="fig|1286635.3.peg.447"/>
<dbReference type="InterPro" id="IPR009100">
    <property type="entry name" value="AcylCoA_DH/oxidase_NM_dom_sf"/>
</dbReference>
<dbReference type="SUPFAM" id="SSF47203">
    <property type="entry name" value="Acyl-CoA dehydrogenase C-terminal domain-like"/>
    <property type="match status" value="1"/>
</dbReference>
<organism evidence="15 16">
    <name type="scientific">Desulfotignum phosphitoxidans DSM 13687</name>
    <dbReference type="NCBI Taxonomy" id="1286635"/>
    <lineage>
        <taxon>Bacteria</taxon>
        <taxon>Pseudomonadati</taxon>
        <taxon>Thermodesulfobacteriota</taxon>
        <taxon>Desulfobacteria</taxon>
        <taxon>Desulfobacterales</taxon>
        <taxon>Desulfobacteraceae</taxon>
        <taxon>Desulfotignum</taxon>
    </lineage>
</organism>
<keyword evidence="10 15" id="KW-0560">Oxidoreductase</keyword>
<feature type="domain" description="Acyl-CoA dehydrogenase/oxidase C-terminal" evidence="11">
    <location>
        <begin position="284"/>
        <end position="453"/>
    </location>
</feature>
<dbReference type="Pfam" id="PF02770">
    <property type="entry name" value="Acyl-CoA_dh_M"/>
    <property type="match status" value="1"/>
</dbReference>
<accession>S0G5T0</accession>
<evidence type="ECO:0000313" key="16">
    <source>
        <dbReference type="Proteomes" id="UP000014216"/>
    </source>
</evidence>
<dbReference type="OrthoDB" id="9765339at2"/>
<evidence type="ECO:0000256" key="5">
    <source>
        <dbReference type="ARBA" id="ARBA00022827"/>
    </source>
</evidence>
<evidence type="ECO:0000259" key="12">
    <source>
        <dbReference type="Pfam" id="PF02770"/>
    </source>
</evidence>
<dbReference type="Pfam" id="PF12806">
    <property type="entry name" value="Acyl-CoA_dh_C"/>
    <property type="match status" value="1"/>
</dbReference>
<dbReference type="SUPFAM" id="SSF56645">
    <property type="entry name" value="Acyl-CoA dehydrogenase NM domain-like"/>
    <property type="match status" value="1"/>
</dbReference>
<comment type="caution">
    <text evidence="15">The sequence shown here is derived from an EMBL/GenBank/DDBJ whole genome shotgun (WGS) entry which is preliminary data.</text>
</comment>
<evidence type="ECO:0000256" key="1">
    <source>
        <dbReference type="ARBA" id="ARBA00001974"/>
    </source>
</evidence>
<dbReference type="FunFam" id="2.40.110.10:FF:000031">
    <property type="entry name" value="Acyl-CoA dehydrogenase, putative"/>
    <property type="match status" value="1"/>
</dbReference>
<dbReference type="InterPro" id="IPR046373">
    <property type="entry name" value="Acyl-CoA_Oxase/DH_mid-dom_sf"/>
</dbReference>
<evidence type="ECO:0000259" key="13">
    <source>
        <dbReference type="Pfam" id="PF02771"/>
    </source>
</evidence>
<evidence type="ECO:0000256" key="8">
    <source>
        <dbReference type="ARBA" id="ARBA00066694"/>
    </source>
</evidence>
<evidence type="ECO:0000256" key="7">
    <source>
        <dbReference type="ARBA" id="ARBA00058683"/>
    </source>
</evidence>